<dbReference type="EMBL" id="FQVN01000019">
    <property type="protein sequence ID" value="SHH03411.1"/>
    <property type="molecule type" value="Genomic_DNA"/>
</dbReference>
<evidence type="ECO:0000313" key="3">
    <source>
        <dbReference type="Proteomes" id="UP000184501"/>
    </source>
</evidence>
<dbReference type="Proteomes" id="UP000184501">
    <property type="component" value="Unassembled WGS sequence"/>
</dbReference>
<reference evidence="2 3" key="1">
    <citation type="submission" date="2016-11" db="EMBL/GenBank/DDBJ databases">
        <authorList>
            <person name="Jaros S."/>
            <person name="Januszkiewicz K."/>
            <person name="Wedrychowicz H."/>
        </authorList>
    </citation>
    <scope>NUCLEOTIDE SEQUENCE [LARGE SCALE GENOMIC DNA]</scope>
    <source>
        <strain evidence="2 3">DSM 44523</strain>
    </source>
</reference>
<evidence type="ECO:0000313" key="2">
    <source>
        <dbReference type="EMBL" id="SHH03411.1"/>
    </source>
</evidence>
<protein>
    <recommendedName>
        <fullName evidence="4">DUF1876 domain-containing protein</fullName>
    </recommendedName>
</protein>
<proteinExistence type="predicted"/>
<gene>
    <name evidence="2" type="ORF">SAMN05444320_11915</name>
</gene>
<dbReference type="Gene3D" id="3.30.160.240">
    <property type="entry name" value="Rv1738"/>
    <property type="match status" value="1"/>
</dbReference>
<dbReference type="InterPro" id="IPR038070">
    <property type="entry name" value="Rv2632c-like_sf"/>
</dbReference>
<evidence type="ECO:0000256" key="1">
    <source>
        <dbReference type="SAM" id="MobiDB-lite"/>
    </source>
</evidence>
<dbReference type="InterPro" id="IPR015057">
    <property type="entry name" value="Rv2632c-like"/>
</dbReference>
<feature type="region of interest" description="Disordered" evidence="1">
    <location>
        <begin position="24"/>
        <end position="46"/>
    </location>
</feature>
<dbReference type="OrthoDB" id="4828144at2"/>
<sequence>MANKMWNVQITISEVDRMTRAEARLSGKDSEELVGQGTARCNPADENVPSIGDELAVARACSDLAHQLLHAAAKDIESHTHERVQRLRT</sequence>
<dbReference type="RefSeq" id="WP_073489959.1">
    <property type="nucleotide sequence ID" value="NZ_FQVN01000019.1"/>
</dbReference>
<keyword evidence="3" id="KW-1185">Reference proteome</keyword>
<accession>A0A1M5PNZ9</accession>
<dbReference type="Pfam" id="PF08962">
    <property type="entry name" value="Rv2632c-like"/>
    <property type="match status" value="1"/>
</dbReference>
<organism evidence="2 3">
    <name type="scientific">Streptoalloteichus hindustanus</name>
    <dbReference type="NCBI Taxonomy" id="2017"/>
    <lineage>
        <taxon>Bacteria</taxon>
        <taxon>Bacillati</taxon>
        <taxon>Actinomycetota</taxon>
        <taxon>Actinomycetes</taxon>
        <taxon>Pseudonocardiales</taxon>
        <taxon>Pseudonocardiaceae</taxon>
        <taxon>Streptoalloteichus</taxon>
    </lineage>
</organism>
<dbReference type="SUPFAM" id="SSF143212">
    <property type="entry name" value="Rv2632c-like"/>
    <property type="match status" value="1"/>
</dbReference>
<dbReference type="AlphaFoldDB" id="A0A1M5PNZ9"/>
<dbReference type="STRING" id="2017.SAMN05444320_11915"/>
<evidence type="ECO:0008006" key="4">
    <source>
        <dbReference type="Google" id="ProtNLM"/>
    </source>
</evidence>
<name>A0A1M5PNZ9_STRHI</name>